<evidence type="ECO:0000313" key="2">
    <source>
        <dbReference type="Proteomes" id="UP000230750"/>
    </source>
</evidence>
<dbReference type="AlphaFoldDB" id="A0A2G8JD21"/>
<protein>
    <submittedName>
        <fullName evidence="1">Uncharacterized protein</fullName>
    </submittedName>
</protein>
<sequence length="90" mass="10481">MTFILIFLNIVVLGVTFGKPLLKLAKVIFVYIRGRRCLIRSPEDEPIPERNNNFHVNRHHLLINGDQGDQGETEDSALLWSPRRRYHSVE</sequence>
<accession>A0A2G8JD21</accession>
<organism evidence="1 2">
    <name type="scientific">Stichopus japonicus</name>
    <name type="common">Sea cucumber</name>
    <dbReference type="NCBI Taxonomy" id="307972"/>
    <lineage>
        <taxon>Eukaryota</taxon>
        <taxon>Metazoa</taxon>
        <taxon>Echinodermata</taxon>
        <taxon>Eleutherozoa</taxon>
        <taxon>Echinozoa</taxon>
        <taxon>Holothuroidea</taxon>
        <taxon>Aspidochirotacea</taxon>
        <taxon>Aspidochirotida</taxon>
        <taxon>Stichopodidae</taxon>
        <taxon>Apostichopus</taxon>
    </lineage>
</organism>
<proteinExistence type="predicted"/>
<comment type="caution">
    <text evidence="1">The sequence shown here is derived from an EMBL/GenBank/DDBJ whole genome shotgun (WGS) entry which is preliminary data.</text>
</comment>
<dbReference type="Proteomes" id="UP000230750">
    <property type="component" value="Unassembled WGS sequence"/>
</dbReference>
<name>A0A2G8JD21_STIJA</name>
<gene>
    <name evidence="1" type="ORF">BSL78_29545</name>
</gene>
<keyword evidence="2" id="KW-1185">Reference proteome</keyword>
<evidence type="ECO:0000313" key="1">
    <source>
        <dbReference type="EMBL" id="PIK33642.1"/>
    </source>
</evidence>
<dbReference type="EMBL" id="MRZV01002460">
    <property type="protein sequence ID" value="PIK33642.1"/>
    <property type="molecule type" value="Genomic_DNA"/>
</dbReference>
<reference evidence="1 2" key="1">
    <citation type="journal article" date="2017" name="PLoS Biol.">
        <title>The sea cucumber genome provides insights into morphological evolution and visceral regeneration.</title>
        <authorList>
            <person name="Zhang X."/>
            <person name="Sun L."/>
            <person name="Yuan J."/>
            <person name="Sun Y."/>
            <person name="Gao Y."/>
            <person name="Zhang L."/>
            <person name="Li S."/>
            <person name="Dai H."/>
            <person name="Hamel J.F."/>
            <person name="Liu C."/>
            <person name="Yu Y."/>
            <person name="Liu S."/>
            <person name="Lin W."/>
            <person name="Guo K."/>
            <person name="Jin S."/>
            <person name="Xu P."/>
            <person name="Storey K.B."/>
            <person name="Huan P."/>
            <person name="Zhang T."/>
            <person name="Zhou Y."/>
            <person name="Zhang J."/>
            <person name="Lin C."/>
            <person name="Li X."/>
            <person name="Xing L."/>
            <person name="Huo D."/>
            <person name="Sun M."/>
            <person name="Wang L."/>
            <person name="Mercier A."/>
            <person name="Li F."/>
            <person name="Yang H."/>
            <person name="Xiang J."/>
        </authorList>
    </citation>
    <scope>NUCLEOTIDE SEQUENCE [LARGE SCALE GENOMIC DNA]</scope>
    <source>
        <strain evidence="1">Shaxun</strain>
        <tissue evidence="1">Muscle</tissue>
    </source>
</reference>